<organism evidence="3 4">
    <name type="scientific">Oncorhynchus tshawytscha</name>
    <name type="common">Chinook salmon</name>
    <name type="synonym">Salmo tshawytscha</name>
    <dbReference type="NCBI Taxonomy" id="74940"/>
    <lineage>
        <taxon>Eukaryota</taxon>
        <taxon>Metazoa</taxon>
        <taxon>Chordata</taxon>
        <taxon>Craniata</taxon>
        <taxon>Vertebrata</taxon>
        <taxon>Euteleostomi</taxon>
        <taxon>Actinopterygii</taxon>
        <taxon>Neopterygii</taxon>
        <taxon>Teleostei</taxon>
        <taxon>Protacanthopterygii</taxon>
        <taxon>Salmoniformes</taxon>
        <taxon>Salmonidae</taxon>
        <taxon>Salmoninae</taxon>
        <taxon>Oncorhynchus</taxon>
    </lineage>
</organism>
<gene>
    <name evidence="3" type="primary">tedc1</name>
</gene>
<evidence type="ECO:0000259" key="2">
    <source>
        <dbReference type="Pfam" id="PF14970"/>
    </source>
</evidence>
<reference evidence="3" key="2">
    <citation type="submission" date="2025-09" db="UniProtKB">
        <authorList>
            <consortium name="Ensembl"/>
        </authorList>
    </citation>
    <scope>IDENTIFICATION</scope>
</reference>
<dbReference type="Ensembl" id="ENSOTST00005006516.2">
    <property type="protein sequence ID" value="ENSOTSP00005005864.2"/>
    <property type="gene ID" value="ENSOTSG00005003410.2"/>
</dbReference>
<keyword evidence="4" id="KW-1185">Reference proteome</keyword>
<name>A0A8C8CBQ4_ONCTS</name>
<feature type="domain" description="Tubulin epsilon and delta complex protein 1" evidence="2">
    <location>
        <begin position="97"/>
        <end position="263"/>
    </location>
</feature>
<accession>A0A8C8CBQ4</accession>
<dbReference type="PANTHER" id="PTHR35076">
    <property type="entry name" value="TUBULIN EPSILON AND DELTA COMPLEX PROTEIN 1"/>
    <property type="match status" value="1"/>
</dbReference>
<evidence type="ECO:0000313" key="3">
    <source>
        <dbReference type="Ensembl" id="ENSOTSP00005005864.2"/>
    </source>
</evidence>
<proteinExistence type="predicted"/>
<dbReference type="PANTHER" id="PTHR35076:SF1">
    <property type="entry name" value="TUBULIN EPSILON AND DELTA COMPLEX PROTEIN 1"/>
    <property type="match status" value="1"/>
</dbReference>
<dbReference type="AlphaFoldDB" id="A0A8C8CBQ4"/>
<dbReference type="Pfam" id="PF14970">
    <property type="entry name" value="TEDC1"/>
    <property type="match status" value="1"/>
</dbReference>
<protein>
    <recommendedName>
        <fullName evidence="2">Tubulin epsilon and delta complex protein 1 domain-containing protein</fullName>
    </recommendedName>
</protein>
<evidence type="ECO:0000256" key="1">
    <source>
        <dbReference type="SAM" id="MobiDB-lite"/>
    </source>
</evidence>
<reference evidence="3" key="1">
    <citation type="submission" date="2025-08" db="UniProtKB">
        <authorList>
            <consortium name="Ensembl"/>
        </authorList>
    </citation>
    <scope>IDENTIFICATION</scope>
</reference>
<evidence type="ECO:0000313" key="4">
    <source>
        <dbReference type="Proteomes" id="UP000694402"/>
    </source>
</evidence>
<dbReference type="InterPro" id="IPR043535">
    <property type="entry name" value="TEDC1"/>
</dbReference>
<dbReference type="InterPro" id="IPR027996">
    <property type="entry name" value="TEDC1_dom"/>
</dbReference>
<dbReference type="GeneTree" id="ENSGT00940000168283"/>
<dbReference type="Proteomes" id="UP000694402">
    <property type="component" value="Unassembled WGS sequence"/>
</dbReference>
<feature type="compositionally biased region" description="Low complexity" evidence="1">
    <location>
        <begin position="203"/>
        <end position="215"/>
    </location>
</feature>
<feature type="region of interest" description="Disordered" evidence="1">
    <location>
        <begin position="203"/>
        <end position="222"/>
    </location>
</feature>
<sequence length="470" mass="52725">MQREKSVKAKEVIESLCKLLYSLGLECVPSAETFRRAKFNKGEDVVVEFWKLLHSVLLKTLLLECSCTTLSDLDSHVREALWQCGYGASWIVVTTAGLRPRSEVGSRELLVAFGWVLSSGSLLEALLRARSLELDILSLPPTISLSSPREGGSLGDVDGQGGLKEDGLLRRLQWQYGKLRFQWRRLLSIQEERARLLHQVLSSSTMPSTSTSQPSSDDHHSMCSTALKKEVERLQTLSQLLEAYLEWKRQEPLFWCWMDSVVDSQLSDLREEDTVENMSPVHQVVNRCFPYGYKDKEGLEQLDNMLLRLHTGLKDTYTRQVMHTLTQNRKAQSVLQDAEELEEIERRVALRLHGLAESCTSTPTSGCCSYRPSLQGPQPLPNHHQPCRPGSVLPQACDGAVLPGKVSGTGTVMVQVQATSLIVKLQQREDFLLGELGQMRQAKRGQIQEKTASWLEGVGVVLIPPLPLKR</sequence>